<reference evidence="2 3" key="1">
    <citation type="journal article" date="2016" name="Genome Announc.">
        <title>Complete Genome and Plasmid Sequences for Rhodococcus fascians D188 and Draft Sequences for Rhodococcus Isolates PBTS 1 and PBTS 2.</title>
        <authorList>
            <person name="Stamler R.A."/>
            <person name="Vereecke D."/>
            <person name="Zhang Y."/>
            <person name="Schilkey F."/>
            <person name="Devitt N."/>
            <person name="Randall J.J."/>
        </authorList>
    </citation>
    <scope>NUCLEOTIDE SEQUENCE [LARGE SCALE GENOMIC DNA]</scope>
    <source>
        <strain evidence="2 3">PBTS2</strain>
    </source>
</reference>
<dbReference type="PATRIC" id="fig|1653479.3.peg.540"/>
<organism evidence="2 3">
    <name type="scientific">Rhodococcoides fascians</name>
    <name type="common">Rhodococcus fascians</name>
    <dbReference type="NCBI Taxonomy" id="1828"/>
    <lineage>
        <taxon>Bacteria</taxon>
        <taxon>Bacillati</taxon>
        <taxon>Actinomycetota</taxon>
        <taxon>Actinomycetes</taxon>
        <taxon>Mycobacteriales</taxon>
        <taxon>Nocardiaceae</taxon>
        <taxon>Rhodococcoides</taxon>
    </lineage>
</organism>
<dbReference type="InterPro" id="IPR052917">
    <property type="entry name" value="Stress-Dev_Protein"/>
</dbReference>
<dbReference type="OrthoDB" id="1432662at2"/>
<keyword evidence="3" id="KW-1185">Reference proteome</keyword>
<dbReference type="KEGG" id="rhs:A3Q41_00530"/>
<dbReference type="RefSeq" id="WP_063216122.1">
    <property type="nucleotide sequence ID" value="NZ_CP015220.1"/>
</dbReference>
<dbReference type="EMBL" id="CP015220">
    <property type="protein sequence ID" value="AMY21850.1"/>
    <property type="molecule type" value="Genomic_DNA"/>
</dbReference>
<dbReference type="Gene3D" id="2.30.110.10">
    <property type="entry name" value="Electron Transport, Fmn-binding Protein, Chain A"/>
    <property type="match status" value="1"/>
</dbReference>
<dbReference type="Pfam" id="PF16242">
    <property type="entry name" value="Pyrid_ox_like"/>
    <property type="match status" value="1"/>
</dbReference>
<evidence type="ECO:0000313" key="3">
    <source>
        <dbReference type="Proteomes" id="UP000076038"/>
    </source>
</evidence>
<dbReference type="InterPro" id="IPR038725">
    <property type="entry name" value="YdaG_split_barrel_FMN-bd"/>
</dbReference>
<reference evidence="3" key="2">
    <citation type="submission" date="2016-04" db="EMBL/GenBank/DDBJ databases">
        <title>Complete Genome and Plasmid Sequences for Rhodococcus fascians D188 and Draft Sequences for Rhodococcus spp. Isolates PBTS 1 and PBTS 2.</title>
        <authorList>
            <person name="Stamer R."/>
            <person name="Vereecke D."/>
            <person name="Zhang Y."/>
            <person name="Schilkey F."/>
            <person name="Devitt N."/>
            <person name="Randall J."/>
        </authorList>
    </citation>
    <scope>NUCLEOTIDE SEQUENCE [LARGE SCALE GENOMIC DNA]</scope>
    <source>
        <strain evidence="3">PBTS2</strain>
    </source>
</reference>
<name>A0A143QFK5_RHOFA</name>
<feature type="domain" description="General stress protein FMN-binding split barrel" evidence="1">
    <location>
        <begin position="7"/>
        <end position="150"/>
    </location>
</feature>
<dbReference type="PANTHER" id="PTHR34818">
    <property type="entry name" value="PROTEIN BLI-3"/>
    <property type="match status" value="1"/>
</dbReference>
<proteinExistence type="predicted"/>
<dbReference type="SUPFAM" id="SSF50475">
    <property type="entry name" value="FMN-binding split barrel"/>
    <property type="match status" value="1"/>
</dbReference>
<sequence length="168" mass="18232">MTNTEGVSKVAELMSEAGLCMFTTVGRDGHLISRPMALQEAEFDGDLWFFAAQDSRKVRDIAADPTVNVSFQSGQGWVSLSGTAAVVENKAKAEELWNSRAAAWFEKNPDSREVALIHVAAEGAEYWSTPGSKVSTLLAYAKAKVTHERPKLGENDVVELELPNTSTS</sequence>
<accession>A0A143QFK5</accession>
<dbReference type="InterPro" id="IPR012349">
    <property type="entry name" value="Split_barrel_FMN-bd"/>
</dbReference>
<protein>
    <recommendedName>
        <fullName evidence="1">General stress protein FMN-binding split barrel domain-containing protein</fullName>
    </recommendedName>
</protein>
<gene>
    <name evidence="2" type="ORF">A3Q41_00530</name>
</gene>
<evidence type="ECO:0000313" key="2">
    <source>
        <dbReference type="EMBL" id="AMY21850.1"/>
    </source>
</evidence>
<dbReference type="AlphaFoldDB" id="A0A143QFK5"/>
<dbReference type="PANTHER" id="PTHR34818:SF1">
    <property type="entry name" value="PROTEIN BLI-3"/>
    <property type="match status" value="1"/>
</dbReference>
<dbReference type="Proteomes" id="UP000076038">
    <property type="component" value="Chromosome"/>
</dbReference>
<evidence type="ECO:0000259" key="1">
    <source>
        <dbReference type="Pfam" id="PF16242"/>
    </source>
</evidence>